<dbReference type="OrthoDB" id="2934570at2"/>
<feature type="transmembrane region" description="Helical" evidence="6">
    <location>
        <begin position="70"/>
        <end position="89"/>
    </location>
</feature>
<feature type="transmembrane region" description="Helical" evidence="6">
    <location>
        <begin position="161"/>
        <end position="185"/>
    </location>
</feature>
<evidence type="ECO:0000256" key="6">
    <source>
        <dbReference type="SAM" id="Phobius"/>
    </source>
</evidence>
<feature type="transmembrane region" description="Helical" evidence="6">
    <location>
        <begin position="486"/>
        <end position="503"/>
    </location>
</feature>
<comment type="caution">
    <text evidence="8">The sequence shown here is derived from an EMBL/GenBank/DDBJ whole genome shotgun (WGS) entry which is preliminary data.</text>
</comment>
<keyword evidence="9" id="KW-1185">Reference proteome</keyword>
<evidence type="ECO:0000256" key="2">
    <source>
        <dbReference type="ARBA" id="ARBA00022475"/>
    </source>
</evidence>
<keyword evidence="3 6" id="KW-0812">Transmembrane</keyword>
<evidence type="ECO:0000259" key="7">
    <source>
        <dbReference type="Pfam" id="PF02687"/>
    </source>
</evidence>
<evidence type="ECO:0000313" key="9">
    <source>
        <dbReference type="Proteomes" id="UP000295718"/>
    </source>
</evidence>
<evidence type="ECO:0000256" key="4">
    <source>
        <dbReference type="ARBA" id="ARBA00022989"/>
    </source>
</evidence>
<organism evidence="8 9">
    <name type="scientific">Kineothrix alysoides</name>
    <dbReference type="NCBI Taxonomy" id="1469948"/>
    <lineage>
        <taxon>Bacteria</taxon>
        <taxon>Bacillati</taxon>
        <taxon>Bacillota</taxon>
        <taxon>Clostridia</taxon>
        <taxon>Lachnospirales</taxon>
        <taxon>Lachnospiraceae</taxon>
        <taxon>Kineothrix</taxon>
    </lineage>
</organism>
<sequence>MKYFSKYFCKSLLSMKPNIIILFSLSMLSSFMYFFVQISIDGNIKLLDGKTILNNTDKELLISLQSNQTLALSFLLIFSLITGLIYFMFYKKHSASHQKDYGCFIAHGYSADKMAGIVLLISIAFIAAAYICGLFLGWISSDIMLNLYKEIYSLEYLRKGLAMQNGLIALICTLLPALSSIPIIIRTIDKDAINLLNENNNKVNLRVGRFTRNLTEKLGYSFRLALRKPFQLLMSTIAVALFTILFTMSFSLNLSSQYLFHVMSEGRNYKYDITFPTRQTGQKGNRDHVYYLSEPININLDKKRIEGSIMGIEPDNRFLSLNNMKKEVITDIPENNVVISQALASLYSIQQGTGISITLNNKTISMSVFDIAENADNFTIYTSKNTLEVLLNIQDGSFNGLYTNVLSDVPDTAHIQSIYEREKQLEENNVSNRISAVICQILACIIGCLLLYLTILLKFQEDTKSIFILDMMGYTSKQINQMFISVYRPALNIAFLLLLIPSIEICKTIHKALSLATNDYIPFQSNVFISLIILILLNLLYSIIKYLFDFKISHIQKSGDSVKYLN</sequence>
<evidence type="ECO:0000256" key="1">
    <source>
        <dbReference type="ARBA" id="ARBA00004651"/>
    </source>
</evidence>
<protein>
    <recommendedName>
        <fullName evidence="7">ABC3 transporter permease C-terminal domain-containing protein</fullName>
    </recommendedName>
</protein>
<feature type="domain" description="ABC3 transporter permease C-terminal" evidence="7">
    <location>
        <begin position="73"/>
        <end position="187"/>
    </location>
</feature>
<dbReference type="RefSeq" id="WP_031392531.1">
    <property type="nucleotide sequence ID" value="NZ_JPNB01000003.1"/>
</dbReference>
<dbReference type="AlphaFoldDB" id="A0A4R1QUT4"/>
<comment type="subcellular location">
    <subcellularLocation>
        <location evidence="1">Cell membrane</location>
        <topology evidence="1">Multi-pass membrane protein</topology>
    </subcellularLocation>
</comment>
<keyword evidence="5 6" id="KW-0472">Membrane</keyword>
<feature type="transmembrane region" description="Helical" evidence="6">
    <location>
        <begin position="20"/>
        <end position="40"/>
    </location>
</feature>
<dbReference type="Pfam" id="PF02687">
    <property type="entry name" value="FtsX"/>
    <property type="match status" value="1"/>
</dbReference>
<feature type="transmembrane region" description="Helical" evidence="6">
    <location>
        <begin position="117"/>
        <end position="141"/>
    </location>
</feature>
<evidence type="ECO:0000313" key="8">
    <source>
        <dbReference type="EMBL" id="TCL57688.1"/>
    </source>
</evidence>
<dbReference type="InterPro" id="IPR003838">
    <property type="entry name" value="ABC3_permease_C"/>
</dbReference>
<dbReference type="Proteomes" id="UP000295718">
    <property type="component" value="Unassembled WGS sequence"/>
</dbReference>
<dbReference type="STRING" id="1469948.GCA_000732725_03909"/>
<feature type="transmembrane region" description="Helical" evidence="6">
    <location>
        <begin position="523"/>
        <end position="548"/>
    </location>
</feature>
<accession>A0A4R1QUT4</accession>
<reference evidence="8 9" key="1">
    <citation type="submission" date="2019-03" db="EMBL/GenBank/DDBJ databases">
        <title>Genomic Encyclopedia of Type Strains, Phase IV (KMG-IV): sequencing the most valuable type-strain genomes for metagenomic binning, comparative biology and taxonomic classification.</title>
        <authorList>
            <person name="Goeker M."/>
        </authorList>
    </citation>
    <scope>NUCLEOTIDE SEQUENCE [LARGE SCALE GENOMIC DNA]</scope>
    <source>
        <strain evidence="8 9">DSM 100556</strain>
    </source>
</reference>
<proteinExistence type="predicted"/>
<keyword evidence="4 6" id="KW-1133">Transmembrane helix</keyword>
<name>A0A4R1QUT4_9FIRM</name>
<evidence type="ECO:0000256" key="5">
    <source>
        <dbReference type="ARBA" id="ARBA00023136"/>
    </source>
</evidence>
<keyword evidence="2" id="KW-1003">Cell membrane</keyword>
<dbReference type="EMBL" id="SLUO01000008">
    <property type="protein sequence ID" value="TCL57688.1"/>
    <property type="molecule type" value="Genomic_DNA"/>
</dbReference>
<gene>
    <name evidence="8" type="ORF">EDD76_108223</name>
</gene>
<feature type="transmembrane region" description="Helical" evidence="6">
    <location>
        <begin position="434"/>
        <end position="457"/>
    </location>
</feature>
<dbReference type="GO" id="GO:0005886">
    <property type="term" value="C:plasma membrane"/>
    <property type="evidence" value="ECO:0007669"/>
    <property type="project" value="UniProtKB-SubCell"/>
</dbReference>
<feature type="transmembrane region" description="Helical" evidence="6">
    <location>
        <begin position="232"/>
        <end position="252"/>
    </location>
</feature>
<evidence type="ECO:0000256" key="3">
    <source>
        <dbReference type="ARBA" id="ARBA00022692"/>
    </source>
</evidence>